<evidence type="ECO:0000256" key="1">
    <source>
        <dbReference type="SAM" id="MobiDB-lite"/>
    </source>
</evidence>
<dbReference type="InterPro" id="IPR051531">
    <property type="entry name" value="N-acetyltransferase"/>
</dbReference>
<reference evidence="3" key="1">
    <citation type="journal article" date="2021" name="PeerJ">
        <title>Extensive microbial diversity within the chicken gut microbiome revealed by metagenomics and culture.</title>
        <authorList>
            <person name="Gilroy R."/>
            <person name="Ravi A."/>
            <person name="Getino M."/>
            <person name="Pursley I."/>
            <person name="Horton D.L."/>
            <person name="Alikhan N.F."/>
            <person name="Baker D."/>
            <person name="Gharbi K."/>
            <person name="Hall N."/>
            <person name="Watson M."/>
            <person name="Adriaenssens E.M."/>
            <person name="Foster-Nyarko E."/>
            <person name="Jarju S."/>
            <person name="Secka A."/>
            <person name="Antonio M."/>
            <person name="Oren A."/>
            <person name="Chaudhuri R.R."/>
            <person name="La Ragione R."/>
            <person name="Hildebrand F."/>
            <person name="Pallen M.J."/>
        </authorList>
    </citation>
    <scope>NUCLEOTIDE SEQUENCE</scope>
    <source>
        <strain evidence="3">USAMLcec2-132</strain>
    </source>
</reference>
<dbReference type="InterPro" id="IPR016181">
    <property type="entry name" value="Acyl_CoA_acyltransferase"/>
</dbReference>
<feature type="region of interest" description="Disordered" evidence="1">
    <location>
        <begin position="26"/>
        <end position="60"/>
    </location>
</feature>
<name>A0A9D2SQP7_9FIRM</name>
<dbReference type="PROSITE" id="PS51186">
    <property type="entry name" value="GNAT"/>
    <property type="match status" value="1"/>
</dbReference>
<feature type="domain" description="N-acetyltransferase" evidence="2">
    <location>
        <begin position="138"/>
        <end position="296"/>
    </location>
</feature>
<reference evidence="3" key="2">
    <citation type="submission" date="2021-04" db="EMBL/GenBank/DDBJ databases">
        <authorList>
            <person name="Gilroy R."/>
        </authorList>
    </citation>
    <scope>NUCLEOTIDE SEQUENCE</scope>
    <source>
        <strain evidence="3">USAMLcec2-132</strain>
    </source>
</reference>
<accession>A0A9D2SQP7</accession>
<comment type="caution">
    <text evidence="3">The sequence shown here is derived from an EMBL/GenBank/DDBJ whole genome shotgun (WGS) entry which is preliminary data.</text>
</comment>
<dbReference type="PANTHER" id="PTHR43792">
    <property type="entry name" value="GNAT FAMILY, PUTATIVE (AFU_ORTHOLOGUE AFUA_3G00765)-RELATED-RELATED"/>
    <property type="match status" value="1"/>
</dbReference>
<evidence type="ECO:0000313" key="3">
    <source>
        <dbReference type="EMBL" id="HJC23416.1"/>
    </source>
</evidence>
<organism evidence="3 4">
    <name type="scientific">Candidatus Eisenbergiella merdavium</name>
    <dbReference type="NCBI Taxonomy" id="2838551"/>
    <lineage>
        <taxon>Bacteria</taxon>
        <taxon>Bacillati</taxon>
        <taxon>Bacillota</taxon>
        <taxon>Clostridia</taxon>
        <taxon>Lachnospirales</taxon>
        <taxon>Lachnospiraceae</taxon>
        <taxon>Eisenbergiella</taxon>
    </lineage>
</organism>
<proteinExistence type="predicted"/>
<dbReference type="GO" id="GO:0016747">
    <property type="term" value="F:acyltransferase activity, transferring groups other than amino-acyl groups"/>
    <property type="evidence" value="ECO:0007669"/>
    <property type="project" value="InterPro"/>
</dbReference>
<protein>
    <submittedName>
        <fullName evidence="3">GNAT family N-acetyltransferase</fullName>
    </submittedName>
</protein>
<sequence length="303" mass="34417">MLKKVRIVLSEKDGGTREKIERLRERLREQGMEAEVPGPEQPPETAQRGSCAQKDSQERKRIPSAGALYLTDHPEEARRLAGGDCFILLYLTEESRRLPMGAYPYAVESLEEIDADDLEGIYRRLLGVPWEILRTPRLVVREQCEQDLDSLYEIYAHPDMTAWMEGLSADRAEEAARLQSYIRTVYPLYGFGLWMLEKRADGRCIGRAGFFWRDGAEYPELGFAVKKEEQKKGYCMEACRAILAYGFSELGFGGVQALTRENNRAAEAVLERLGFQRSGTAQADGEGAVRWLLFTPKPPEDPR</sequence>
<dbReference type="EMBL" id="DWWS01000022">
    <property type="protein sequence ID" value="HJC23416.1"/>
    <property type="molecule type" value="Genomic_DNA"/>
</dbReference>
<gene>
    <name evidence="3" type="ORF">H9761_06900</name>
</gene>
<dbReference type="InterPro" id="IPR000182">
    <property type="entry name" value="GNAT_dom"/>
</dbReference>
<dbReference type="SUPFAM" id="SSF55729">
    <property type="entry name" value="Acyl-CoA N-acyltransferases (Nat)"/>
    <property type="match status" value="1"/>
</dbReference>
<dbReference type="PANTHER" id="PTHR43792:SF1">
    <property type="entry name" value="N-ACETYLTRANSFERASE DOMAIN-CONTAINING PROTEIN"/>
    <property type="match status" value="1"/>
</dbReference>
<evidence type="ECO:0000259" key="2">
    <source>
        <dbReference type="PROSITE" id="PS51186"/>
    </source>
</evidence>
<dbReference type="Pfam" id="PF13302">
    <property type="entry name" value="Acetyltransf_3"/>
    <property type="match status" value="1"/>
</dbReference>
<evidence type="ECO:0000313" key="4">
    <source>
        <dbReference type="Proteomes" id="UP000823891"/>
    </source>
</evidence>
<dbReference type="Proteomes" id="UP000823891">
    <property type="component" value="Unassembled WGS sequence"/>
</dbReference>
<dbReference type="Gene3D" id="3.40.630.30">
    <property type="match status" value="1"/>
</dbReference>
<dbReference type="AlphaFoldDB" id="A0A9D2SQP7"/>